<feature type="transmembrane region" description="Helical" evidence="1">
    <location>
        <begin position="12"/>
        <end position="32"/>
    </location>
</feature>
<keyword evidence="1" id="KW-1133">Transmembrane helix</keyword>
<feature type="non-terminal residue" evidence="2">
    <location>
        <position position="70"/>
    </location>
</feature>
<keyword evidence="1" id="KW-0812">Transmembrane</keyword>
<dbReference type="EMBL" id="BART01029508">
    <property type="protein sequence ID" value="GAH02063.1"/>
    <property type="molecule type" value="Genomic_DNA"/>
</dbReference>
<name>X1E090_9ZZZZ</name>
<protein>
    <submittedName>
        <fullName evidence="2">Uncharacterized protein</fullName>
    </submittedName>
</protein>
<gene>
    <name evidence="2" type="ORF">S01H4_51756</name>
</gene>
<reference evidence="2" key="1">
    <citation type="journal article" date="2014" name="Front. Microbiol.">
        <title>High frequency of phylogenetically diverse reductive dehalogenase-homologous genes in deep subseafloor sedimentary metagenomes.</title>
        <authorList>
            <person name="Kawai M."/>
            <person name="Futagami T."/>
            <person name="Toyoda A."/>
            <person name="Takaki Y."/>
            <person name="Nishi S."/>
            <person name="Hori S."/>
            <person name="Arai W."/>
            <person name="Tsubouchi T."/>
            <person name="Morono Y."/>
            <person name="Uchiyama I."/>
            <person name="Ito T."/>
            <person name="Fujiyama A."/>
            <person name="Inagaki F."/>
            <person name="Takami H."/>
        </authorList>
    </citation>
    <scope>NUCLEOTIDE SEQUENCE</scope>
    <source>
        <strain evidence="2">Expedition CK06-06</strain>
    </source>
</reference>
<evidence type="ECO:0000256" key="1">
    <source>
        <dbReference type="SAM" id="Phobius"/>
    </source>
</evidence>
<dbReference type="AlphaFoldDB" id="X1E090"/>
<comment type="caution">
    <text evidence="2">The sequence shown here is derived from an EMBL/GenBank/DDBJ whole genome shotgun (WGS) entry which is preliminary data.</text>
</comment>
<keyword evidence="1" id="KW-0472">Membrane</keyword>
<evidence type="ECO:0000313" key="2">
    <source>
        <dbReference type="EMBL" id="GAH02063.1"/>
    </source>
</evidence>
<organism evidence="2">
    <name type="scientific">marine sediment metagenome</name>
    <dbReference type="NCBI Taxonomy" id="412755"/>
    <lineage>
        <taxon>unclassified sequences</taxon>
        <taxon>metagenomes</taxon>
        <taxon>ecological metagenomes</taxon>
    </lineage>
</organism>
<proteinExistence type="predicted"/>
<feature type="transmembrane region" description="Helical" evidence="1">
    <location>
        <begin position="44"/>
        <end position="63"/>
    </location>
</feature>
<sequence>MSSDWQAFWISWRFDFGLSLLIFLSSLIYLRGWLRLRRRGAGQFGPWQLAAMLGGLWAVYIALQSPLEAF</sequence>
<accession>X1E090</accession>